<dbReference type="InterPro" id="IPR020904">
    <property type="entry name" value="Sc_DH/Rdtase_CS"/>
</dbReference>
<dbReference type="Gene3D" id="3.40.50.720">
    <property type="entry name" value="NAD(P)-binding Rossmann-like Domain"/>
    <property type="match status" value="1"/>
</dbReference>
<protein>
    <submittedName>
        <fullName evidence="4">Short-subunit dehydrogenase</fullName>
    </submittedName>
</protein>
<dbReference type="PANTHER" id="PTHR44196">
    <property type="entry name" value="DEHYDROGENASE/REDUCTASE SDR FAMILY MEMBER 7B"/>
    <property type="match status" value="1"/>
</dbReference>
<dbReference type="PANTHER" id="PTHR44196:SF1">
    <property type="entry name" value="DEHYDROGENASE_REDUCTASE SDR FAMILY MEMBER 7B"/>
    <property type="match status" value="1"/>
</dbReference>
<organism evidence="4 5">
    <name type="scientific">Solirubrobacter pauli</name>
    <dbReference type="NCBI Taxonomy" id="166793"/>
    <lineage>
        <taxon>Bacteria</taxon>
        <taxon>Bacillati</taxon>
        <taxon>Actinomycetota</taxon>
        <taxon>Thermoleophilia</taxon>
        <taxon>Solirubrobacterales</taxon>
        <taxon>Solirubrobacteraceae</taxon>
        <taxon>Solirubrobacter</taxon>
    </lineage>
</organism>
<dbReference type="SUPFAM" id="SSF51735">
    <property type="entry name" value="NAD(P)-binding Rossmann-fold domains"/>
    <property type="match status" value="1"/>
</dbReference>
<keyword evidence="2" id="KW-0560">Oxidoreductase</keyword>
<dbReference type="Proteomes" id="UP000278962">
    <property type="component" value="Unassembled WGS sequence"/>
</dbReference>
<dbReference type="EMBL" id="RBIL01000001">
    <property type="protein sequence ID" value="RKQ94034.1"/>
    <property type="molecule type" value="Genomic_DNA"/>
</dbReference>
<evidence type="ECO:0000256" key="1">
    <source>
        <dbReference type="ARBA" id="ARBA00006484"/>
    </source>
</evidence>
<dbReference type="AlphaFoldDB" id="A0A660LKG2"/>
<dbReference type="OrthoDB" id="517007at2"/>
<comment type="similarity">
    <text evidence="1 3">Belongs to the short-chain dehydrogenases/reductases (SDR) family.</text>
</comment>
<dbReference type="Pfam" id="PF00106">
    <property type="entry name" value="adh_short"/>
    <property type="match status" value="1"/>
</dbReference>
<dbReference type="CDD" id="cd05233">
    <property type="entry name" value="SDR_c"/>
    <property type="match status" value="1"/>
</dbReference>
<evidence type="ECO:0000313" key="4">
    <source>
        <dbReference type="EMBL" id="RKQ94034.1"/>
    </source>
</evidence>
<accession>A0A660LKG2</accession>
<evidence type="ECO:0000313" key="5">
    <source>
        <dbReference type="Proteomes" id="UP000278962"/>
    </source>
</evidence>
<name>A0A660LKG2_9ACTN</name>
<dbReference type="PRINTS" id="PR00080">
    <property type="entry name" value="SDRFAMILY"/>
</dbReference>
<dbReference type="PRINTS" id="PR00081">
    <property type="entry name" value="GDHRDH"/>
</dbReference>
<keyword evidence="5" id="KW-1185">Reference proteome</keyword>
<dbReference type="InterPro" id="IPR002347">
    <property type="entry name" value="SDR_fam"/>
</dbReference>
<comment type="caution">
    <text evidence="4">The sequence shown here is derived from an EMBL/GenBank/DDBJ whole genome shotgun (WGS) entry which is preliminary data.</text>
</comment>
<sequence>MKRVVITGAAGGIGSATVALLRSRGCAVVGLDLAGADIECDVRSQASVDAAVAQAVERLGGLDVLINNAGLGTPQSAAAAPDDPALAVLDVNLVGPWRVTSAALPALRESHGRVVNVASGLAHVTVPFSTAYTMSKRGVVAYSDLLRLEEGDRIDVTTVYPGYIRTPIHKESTAAGVPLEGAVPVENVADAARTLVRAALGEPARDLATTREGTITYAVVRLLPRRLVDAVTRRRMATLARRGHFADKGLAGAFAQRISR</sequence>
<proteinExistence type="inferred from homology"/>
<evidence type="ECO:0000256" key="3">
    <source>
        <dbReference type="RuleBase" id="RU000363"/>
    </source>
</evidence>
<gene>
    <name evidence="4" type="ORF">C8N24_3910</name>
</gene>
<dbReference type="RefSeq" id="WP_121252686.1">
    <property type="nucleotide sequence ID" value="NZ_RBIL01000001.1"/>
</dbReference>
<dbReference type="GO" id="GO:0016020">
    <property type="term" value="C:membrane"/>
    <property type="evidence" value="ECO:0007669"/>
    <property type="project" value="TreeGrafter"/>
</dbReference>
<dbReference type="GO" id="GO:0016491">
    <property type="term" value="F:oxidoreductase activity"/>
    <property type="evidence" value="ECO:0007669"/>
    <property type="project" value="UniProtKB-KW"/>
</dbReference>
<evidence type="ECO:0000256" key="2">
    <source>
        <dbReference type="ARBA" id="ARBA00023002"/>
    </source>
</evidence>
<dbReference type="InterPro" id="IPR036291">
    <property type="entry name" value="NAD(P)-bd_dom_sf"/>
</dbReference>
<reference evidence="4 5" key="1">
    <citation type="submission" date="2018-10" db="EMBL/GenBank/DDBJ databases">
        <title>Genomic Encyclopedia of Archaeal and Bacterial Type Strains, Phase II (KMG-II): from individual species to whole genera.</title>
        <authorList>
            <person name="Goeker M."/>
        </authorList>
    </citation>
    <scope>NUCLEOTIDE SEQUENCE [LARGE SCALE GENOMIC DNA]</scope>
    <source>
        <strain evidence="4 5">DSM 14954</strain>
    </source>
</reference>
<dbReference type="PROSITE" id="PS00061">
    <property type="entry name" value="ADH_SHORT"/>
    <property type="match status" value="1"/>
</dbReference>